<keyword evidence="2" id="KW-0732">Signal</keyword>
<sequence>MKYFFTILTILLSFNSLSFAQEFSKQELDSIKSHIFNIQNEVNTIQLNLNNAKKTLKTGIFVATLGYTVTIIGGQLLGTNPQLGEALLYTGGAIGIGGTIVLVNGFNKISLERKQTDFNPTQ</sequence>
<evidence type="ECO:0000313" key="4">
    <source>
        <dbReference type="Proteomes" id="UP001244443"/>
    </source>
</evidence>
<name>A0AA49GER7_9BACT</name>
<reference evidence="3" key="1">
    <citation type="submission" date="2023-08" db="EMBL/GenBank/DDBJ databases">
        <title>Comparative genomics and taxonomic characterization of three novel marine species of genus Marivirga.</title>
        <authorList>
            <person name="Muhammad N."/>
            <person name="Kim S.-G."/>
        </authorList>
    </citation>
    <scope>NUCLEOTIDE SEQUENCE [LARGE SCALE GENOMIC DNA]</scope>
    <source>
        <strain evidence="3">ABR2-2</strain>
    </source>
</reference>
<dbReference type="EMBL" id="CP129970">
    <property type="protein sequence ID" value="WKK84920.1"/>
    <property type="molecule type" value="Genomic_DNA"/>
</dbReference>
<organism evidence="3 4">
    <name type="scientific">Marivirga arenosa</name>
    <dbReference type="NCBI Taxonomy" id="3059076"/>
    <lineage>
        <taxon>Bacteria</taxon>
        <taxon>Pseudomonadati</taxon>
        <taxon>Bacteroidota</taxon>
        <taxon>Cytophagia</taxon>
        <taxon>Cytophagales</taxon>
        <taxon>Marivirgaceae</taxon>
        <taxon>Marivirga</taxon>
    </lineage>
</organism>
<dbReference type="RefSeq" id="WP_302101263.1">
    <property type="nucleotide sequence ID" value="NZ_CP129970.2"/>
</dbReference>
<feature type="transmembrane region" description="Helical" evidence="1">
    <location>
        <begin position="86"/>
        <end position="106"/>
    </location>
</feature>
<gene>
    <name evidence="3" type="ORF">QYS48_23160</name>
</gene>
<keyword evidence="1" id="KW-0472">Membrane</keyword>
<keyword evidence="4" id="KW-1185">Reference proteome</keyword>
<keyword evidence="1" id="KW-0812">Transmembrane</keyword>
<accession>A0AA49GER7</accession>
<keyword evidence="1" id="KW-1133">Transmembrane helix</keyword>
<proteinExistence type="predicted"/>
<feature type="chain" id="PRO_5041237526" evidence="2">
    <location>
        <begin position="21"/>
        <end position="122"/>
    </location>
</feature>
<dbReference type="AlphaFoldDB" id="A0AA49GER7"/>
<dbReference type="Proteomes" id="UP001244443">
    <property type="component" value="Chromosome"/>
</dbReference>
<evidence type="ECO:0000256" key="2">
    <source>
        <dbReference type="SAM" id="SignalP"/>
    </source>
</evidence>
<evidence type="ECO:0000256" key="1">
    <source>
        <dbReference type="SAM" id="Phobius"/>
    </source>
</evidence>
<evidence type="ECO:0000313" key="3">
    <source>
        <dbReference type="EMBL" id="WKK84920.1"/>
    </source>
</evidence>
<protein>
    <submittedName>
        <fullName evidence="3">Uncharacterized protein</fullName>
    </submittedName>
</protein>
<feature type="signal peptide" evidence="2">
    <location>
        <begin position="1"/>
        <end position="20"/>
    </location>
</feature>